<feature type="transmembrane region" description="Helical" evidence="7">
    <location>
        <begin position="12"/>
        <end position="34"/>
    </location>
</feature>
<sequence>MVFAATPPSVLTVYLSVFIDAFGGLVAMPVLPYLTFALGGNGKDVGILSAAYQAASIFSLPTTAKLSDKLGRRPFFLTGFLGSLTGFLVIAFATKIWHVTLGRFIGGLFGASMPIAQAYISDVVGTDSKESGRLRAQLGSVFMAALIFAPGFGGGLAEFSLETPFYVAAGMSFCGFVLGYFYITEPNHDEDEDSDNSKGTSGEDVSLVDETAPTEAEKAAKKAADDEEEKQAYAKNANKIRLLWGAIFFGNLGFRSMIVMLALWVNYKFGWSTKEFGFMASAVGIVGIASNLVLFGKMVERWGTLRTAIISAFLAFVFWAATFFVQRTQGDGGGNFWTGPLLFIVVTIFRTCFNAIYTVSSKTLLAKFATKHTQGSTMGFSESINAVAGVLGPLIAGAIYDEGGQDYLPLVSAGCYFISFVLVALVGVLEARAAASDKKKIDDEPEPVVVDFKTVQAELIFLRSKVHQLEMELAVYKGKEEGRTKAGDSLLRDGLKRRGLGGAAGIELMVSEQSTRHMAV</sequence>
<evidence type="ECO:0000256" key="5">
    <source>
        <dbReference type="ARBA" id="ARBA00023136"/>
    </source>
</evidence>
<dbReference type="Gene3D" id="1.20.1250.20">
    <property type="entry name" value="MFS general substrate transporter like domains"/>
    <property type="match status" value="1"/>
</dbReference>
<name>A0ABQ6NCD8_9STRA</name>
<dbReference type="Pfam" id="PF07690">
    <property type="entry name" value="MFS_1"/>
    <property type="match status" value="2"/>
</dbReference>
<dbReference type="PANTHER" id="PTHR23504">
    <property type="entry name" value="MAJOR FACILITATOR SUPERFAMILY DOMAIN-CONTAINING PROTEIN 10"/>
    <property type="match status" value="1"/>
</dbReference>
<feature type="transmembrane region" description="Helical" evidence="7">
    <location>
        <begin position="163"/>
        <end position="183"/>
    </location>
</feature>
<keyword evidence="4 7" id="KW-1133">Transmembrane helix</keyword>
<dbReference type="InterPro" id="IPR020846">
    <property type="entry name" value="MFS_dom"/>
</dbReference>
<evidence type="ECO:0000313" key="9">
    <source>
        <dbReference type="EMBL" id="GMI54578.1"/>
    </source>
</evidence>
<evidence type="ECO:0000256" key="6">
    <source>
        <dbReference type="SAM" id="MobiDB-lite"/>
    </source>
</evidence>
<dbReference type="PRINTS" id="PR01035">
    <property type="entry name" value="TCRTETA"/>
</dbReference>
<comment type="subcellular location">
    <subcellularLocation>
        <location evidence="1">Membrane</location>
        <topology evidence="1">Multi-pass membrane protein</topology>
    </subcellularLocation>
</comment>
<feature type="compositionally biased region" description="Basic and acidic residues" evidence="6">
    <location>
        <begin position="215"/>
        <end position="224"/>
    </location>
</feature>
<evidence type="ECO:0000256" key="4">
    <source>
        <dbReference type="ARBA" id="ARBA00022989"/>
    </source>
</evidence>
<gene>
    <name evidence="9" type="ORF">TeGR_g15174</name>
</gene>
<protein>
    <recommendedName>
        <fullName evidence="8">Major facilitator superfamily (MFS) profile domain-containing protein</fullName>
    </recommendedName>
</protein>
<dbReference type="EMBL" id="BRYB01006664">
    <property type="protein sequence ID" value="GMI54578.1"/>
    <property type="molecule type" value="Genomic_DNA"/>
</dbReference>
<keyword evidence="5 7" id="KW-0472">Membrane</keyword>
<evidence type="ECO:0000256" key="7">
    <source>
        <dbReference type="SAM" id="Phobius"/>
    </source>
</evidence>
<keyword evidence="2" id="KW-0813">Transport</keyword>
<evidence type="ECO:0000256" key="3">
    <source>
        <dbReference type="ARBA" id="ARBA00022692"/>
    </source>
</evidence>
<feature type="transmembrane region" description="Helical" evidence="7">
    <location>
        <begin position="104"/>
        <end position="124"/>
    </location>
</feature>
<feature type="region of interest" description="Disordered" evidence="6">
    <location>
        <begin position="189"/>
        <end position="227"/>
    </location>
</feature>
<feature type="transmembrane region" description="Helical" evidence="7">
    <location>
        <begin position="75"/>
        <end position="98"/>
    </location>
</feature>
<dbReference type="InterPro" id="IPR036259">
    <property type="entry name" value="MFS_trans_sf"/>
</dbReference>
<reference evidence="9 10" key="1">
    <citation type="journal article" date="2023" name="Commun. Biol.">
        <title>Genome analysis of Parmales, the sister group of diatoms, reveals the evolutionary specialization of diatoms from phago-mixotrophs to photoautotrophs.</title>
        <authorList>
            <person name="Ban H."/>
            <person name="Sato S."/>
            <person name="Yoshikawa S."/>
            <person name="Yamada K."/>
            <person name="Nakamura Y."/>
            <person name="Ichinomiya M."/>
            <person name="Sato N."/>
            <person name="Blanc-Mathieu R."/>
            <person name="Endo H."/>
            <person name="Kuwata A."/>
            <person name="Ogata H."/>
        </authorList>
    </citation>
    <scope>NUCLEOTIDE SEQUENCE [LARGE SCALE GENOMIC DNA]</scope>
</reference>
<proteinExistence type="predicted"/>
<dbReference type="InterPro" id="IPR005829">
    <property type="entry name" value="Sugar_transporter_CS"/>
</dbReference>
<evidence type="ECO:0000256" key="2">
    <source>
        <dbReference type="ARBA" id="ARBA00022448"/>
    </source>
</evidence>
<feature type="transmembrane region" description="Helical" evidence="7">
    <location>
        <begin position="242"/>
        <end position="264"/>
    </location>
</feature>
<dbReference type="SUPFAM" id="SSF103473">
    <property type="entry name" value="MFS general substrate transporter"/>
    <property type="match status" value="1"/>
</dbReference>
<keyword evidence="10" id="KW-1185">Reference proteome</keyword>
<dbReference type="CDD" id="cd17325">
    <property type="entry name" value="MFS_MdtG_SLC18_like"/>
    <property type="match status" value="1"/>
</dbReference>
<evidence type="ECO:0000313" key="10">
    <source>
        <dbReference type="Proteomes" id="UP001165060"/>
    </source>
</evidence>
<feature type="transmembrane region" description="Helical" evidence="7">
    <location>
        <begin position="380"/>
        <end position="401"/>
    </location>
</feature>
<dbReference type="InterPro" id="IPR001958">
    <property type="entry name" value="Tet-R_TetA/multi-R_MdtG-like"/>
</dbReference>
<feature type="domain" description="Major facilitator superfamily (MFS) profile" evidence="8">
    <location>
        <begin position="9"/>
        <end position="439"/>
    </location>
</feature>
<feature type="transmembrane region" description="Helical" evidence="7">
    <location>
        <begin position="407"/>
        <end position="429"/>
    </location>
</feature>
<dbReference type="Proteomes" id="UP001165060">
    <property type="component" value="Unassembled WGS sequence"/>
</dbReference>
<comment type="caution">
    <text evidence="9">The sequence shown here is derived from an EMBL/GenBank/DDBJ whole genome shotgun (WGS) entry which is preliminary data.</text>
</comment>
<dbReference type="InterPro" id="IPR011701">
    <property type="entry name" value="MFS"/>
</dbReference>
<keyword evidence="3 7" id="KW-0812">Transmembrane</keyword>
<dbReference type="PROSITE" id="PS50850">
    <property type="entry name" value="MFS"/>
    <property type="match status" value="1"/>
</dbReference>
<feature type="transmembrane region" description="Helical" evidence="7">
    <location>
        <begin position="276"/>
        <end position="295"/>
    </location>
</feature>
<organism evidence="9 10">
    <name type="scientific">Tetraparma gracilis</name>
    <dbReference type="NCBI Taxonomy" id="2962635"/>
    <lineage>
        <taxon>Eukaryota</taxon>
        <taxon>Sar</taxon>
        <taxon>Stramenopiles</taxon>
        <taxon>Ochrophyta</taxon>
        <taxon>Bolidophyceae</taxon>
        <taxon>Parmales</taxon>
        <taxon>Triparmaceae</taxon>
        <taxon>Tetraparma</taxon>
    </lineage>
</organism>
<feature type="transmembrane region" description="Helical" evidence="7">
    <location>
        <begin position="337"/>
        <end position="359"/>
    </location>
</feature>
<feature type="transmembrane region" description="Helical" evidence="7">
    <location>
        <begin position="307"/>
        <end position="325"/>
    </location>
</feature>
<accession>A0ABQ6NCD8</accession>
<dbReference type="PROSITE" id="PS00216">
    <property type="entry name" value="SUGAR_TRANSPORT_1"/>
    <property type="match status" value="1"/>
</dbReference>
<evidence type="ECO:0000259" key="8">
    <source>
        <dbReference type="PROSITE" id="PS50850"/>
    </source>
</evidence>
<dbReference type="PANTHER" id="PTHR23504:SF15">
    <property type="entry name" value="MAJOR FACILITATOR SUPERFAMILY (MFS) PROFILE DOMAIN-CONTAINING PROTEIN"/>
    <property type="match status" value="1"/>
</dbReference>
<evidence type="ECO:0000256" key="1">
    <source>
        <dbReference type="ARBA" id="ARBA00004141"/>
    </source>
</evidence>
<feature type="transmembrane region" description="Helical" evidence="7">
    <location>
        <begin position="136"/>
        <end position="157"/>
    </location>
</feature>